<dbReference type="EMBL" id="ASPP01022705">
    <property type="protein sequence ID" value="ETO11158.1"/>
    <property type="molecule type" value="Genomic_DNA"/>
</dbReference>
<protein>
    <submittedName>
        <fullName evidence="1">Uncharacterized protein</fullName>
    </submittedName>
</protein>
<dbReference type="AlphaFoldDB" id="X6MAW7"/>
<evidence type="ECO:0000313" key="2">
    <source>
        <dbReference type="Proteomes" id="UP000023152"/>
    </source>
</evidence>
<proteinExistence type="predicted"/>
<feature type="non-terminal residue" evidence="1">
    <location>
        <position position="132"/>
    </location>
</feature>
<evidence type="ECO:0000313" key="1">
    <source>
        <dbReference type="EMBL" id="ETO11158.1"/>
    </source>
</evidence>
<comment type="caution">
    <text evidence="1">The sequence shown here is derived from an EMBL/GenBank/DDBJ whole genome shotgun (WGS) entry which is preliminary data.</text>
</comment>
<reference evidence="1 2" key="1">
    <citation type="journal article" date="2013" name="Curr. Biol.">
        <title>The Genome of the Foraminiferan Reticulomyxa filosa.</title>
        <authorList>
            <person name="Glockner G."/>
            <person name="Hulsmann N."/>
            <person name="Schleicher M."/>
            <person name="Noegel A.A."/>
            <person name="Eichinger L."/>
            <person name="Gallinger C."/>
            <person name="Pawlowski J."/>
            <person name="Sierra R."/>
            <person name="Euteneuer U."/>
            <person name="Pillet L."/>
            <person name="Moustafa A."/>
            <person name="Platzer M."/>
            <person name="Groth M."/>
            <person name="Szafranski K."/>
            <person name="Schliwa M."/>
        </authorList>
    </citation>
    <scope>NUCLEOTIDE SEQUENCE [LARGE SCALE GENOMIC DNA]</scope>
</reference>
<sequence>FLKKKKKKKKKKKRASQTLTKATTVLDENMIGECIAELQTRKLSLINTVQNTKLNKKKNYELQMKKFHSSHQAIIQVKESCEERLSNPSLDSSSRSLYISKEIRGIVSKDMELDLATQPDVKMLCNGNLFTE</sequence>
<organism evidence="1 2">
    <name type="scientific">Reticulomyxa filosa</name>
    <dbReference type="NCBI Taxonomy" id="46433"/>
    <lineage>
        <taxon>Eukaryota</taxon>
        <taxon>Sar</taxon>
        <taxon>Rhizaria</taxon>
        <taxon>Retaria</taxon>
        <taxon>Foraminifera</taxon>
        <taxon>Monothalamids</taxon>
        <taxon>Reticulomyxidae</taxon>
        <taxon>Reticulomyxa</taxon>
    </lineage>
</organism>
<dbReference type="Proteomes" id="UP000023152">
    <property type="component" value="Unassembled WGS sequence"/>
</dbReference>
<feature type="non-terminal residue" evidence="1">
    <location>
        <position position="1"/>
    </location>
</feature>
<name>X6MAW7_RETFI</name>
<gene>
    <name evidence="1" type="ORF">RFI_26218</name>
</gene>
<accession>X6MAW7</accession>
<keyword evidence="2" id="KW-1185">Reference proteome</keyword>